<dbReference type="AlphaFoldDB" id="A0A6V7QQU1"/>
<protein>
    <recommendedName>
        <fullName evidence="3">YLP motif-containing protein 1</fullName>
    </recommendedName>
</protein>
<evidence type="ECO:0008006" key="3">
    <source>
        <dbReference type="Google" id="ProtNLM"/>
    </source>
</evidence>
<feature type="compositionally biased region" description="Pro residues" evidence="1">
    <location>
        <begin position="38"/>
        <end position="85"/>
    </location>
</feature>
<feature type="region of interest" description="Disordered" evidence="1">
    <location>
        <begin position="34"/>
        <end position="89"/>
    </location>
</feature>
<dbReference type="PANTHER" id="PTHR13413">
    <property type="entry name" value="YLP MOTIF CONTAINING PROTEIN NUCLEAR PROTEIN ZAP"/>
    <property type="match status" value="1"/>
</dbReference>
<dbReference type="InterPro" id="IPR027417">
    <property type="entry name" value="P-loop_NTPase"/>
</dbReference>
<accession>A0A6V7QQU1</accession>
<feature type="compositionally biased region" description="Basic and acidic residues" evidence="1">
    <location>
        <begin position="718"/>
        <end position="731"/>
    </location>
</feature>
<evidence type="ECO:0000313" key="2">
    <source>
        <dbReference type="EMBL" id="CAD1845267.1"/>
    </source>
</evidence>
<dbReference type="SUPFAM" id="SSF52540">
    <property type="entry name" value="P-loop containing nucleoside triphosphate hydrolases"/>
    <property type="match status" value="1"/>
</dbReference>
<feature type="compositionally biased region" description="Basic and acidic residues" evidence="1">
    <location>
        <begin position="818"/>
        <end position="828"/>
    </location>
</feature>
<dbReference type="Gene3D" id="3.40.50.300">
    <property type="entry name" value="P-loop containing nucleotide triphosphate hydrolases"/>
    <property type="match status" value="1"/>
</dbReference>
<sequence>MDDPWRFHGNLCPVCSSSHFPFCQPPHPFPGEYHRRFPPPPLPYEPPPLPPPPPPPPQPFWGRAPGPPAPFPPPPPTPGLPPPPWFGHEDFSERERFQKRMRVGEHHPSGNLPPPPTLPYNPCDIPLPPQPNQVSVDDERRLNLIRDHGRQSFSEAPQNSYPSVGSGHSFCDSGFGHASESAPDYQNQHMQRTMYKECGNSERSTDPQNVVGFTPRERNEPGRDGAYVQPIGESWQQVSYPNPDYASGGPHEKYYAHDHHRFHLSENSYMLPHQSPYAAKGSNQIAAHLINHDERRSYAAYLMHNPAKDEFELHSQNARQYATHDLASEKSSAGATGHNAVEGLQQSYTSMPPPPIAAAHYQGYQSDFHMASSAPTAAPALFPVLSSASATVSLPPNGRTLPETHPLPQANCYNMLPARNSSQFISEGLTFASQAPSDLHMGNGLGYPSKNSLKNKVTVVSASHLFKQPHRASRPDHIVIILRGLPGSGKSYLAKALRDLEVEIGGNAPRIHAMDDYFMIEVEKVEDNDGNKSSSSFRGKKQSTKKAIEYCYEPEMEETYRASMLKAFKKTLDEGIFTFVIVDDRNLRVADFAQFWAIGKRAGYEVYLLEAPYKDPMGCAARNVHGFTLEDVERMAESWEDSPPLYLKLDIQSLFHGDDLNEQSIQEVEMEADDADYADGTQNVPDKEDSEHAKPKSSDYEPHSAGERWNTEEEEELTEVKEIGRSKWSKDLEEDAENSDGGEENTNVLSGILQAYGTNEKSVHWSDQVNKSGFSIGASKKRGTSSLIIGPGPGYNLDSNPLVEKEDAPGAKGGTNTETKRRFSEQLRAERESFRAAFDRRRHRIGGLNNNIEDE</sequence>
<feature type="region of interest" description="Disordered" evidence="1">
    <location>
        <begin position="102"/>
        <end position="121"/>
    </location>
</feature>
<reference evidence="2" key="1">
    <citation type="submission" date="2020-07" db="EMBL/GenBank/DDBJ databases">
        <authorList>
            <person name="Lin J."/>
        </authorList>
    </citation>
    <scope>NUCLEOTIDE SEQUENCE</scope>
</reference>
<feature type="compositionally biased region" description="Basic and acidic residues" evidence="1">
    <location>
        <begin position="685"/>
        <end position="711"/>
    </location>
</feature>
<feature type="region of interest" description="Disordered" evidence="1">
    <location>
        <begin position="677"/>
        <end position="746"/>
    </location>
</feature>
<feature type="region of interest" description="Disordered" evidence="1">
    <location>
        <begin position="199"/>
        <end position="223"/>
    </location>
</feature>
<organism evidence="2">
    <name type="scientific">Ananas comosus var. bracteatus</name>
    <name type="common">red pineapple</name>
    <dbReference type="NCBI Taxonomy" id="296719"/>
    <lineage>
        <taxon>Eukaryota</taxon>
        <taxon>Viridiplantae</taxon>
        <taxon>Streptophyta</taxon>
        <taxon>Embryophyta</taxon>
        <taxon>Tracheophyta</taxon>
        <taxon>Spermatophyta</taxon>
        <taxon>Magnoliopsida</taxon>
        <taxon>Liliopsida</taxon>
        <taxon>Poales</taxon>
        <taxon>Bromeliaceae</taxon>
        <taxon>Bromelioideae</taxon>
        <taxon>Ananas</taxon>
    </lineage>
</organism>
<dbReference type="FunFam" id="3.40.50.300:FF:000978">
    <property type="entry name" value="YLP motif-containing protein 1 isoform X3"/>
    <property type="match status" value="1"/>
</dbReference>
<dbReference type="InterPro" id="IPR026314">
    <property type="entry name" value="YLP_motif_con_p1"/>
</dbReference>
<feature type="region of interest" description="Disordered" evidence="1">
    <location>
        <begin position="785"/>
        <end position="828"/>
    </location>
</feature>
<dbReference type="GO" id="GO:0032204">
    <property type="term" value="P:regulation of telomere maintenance"/>
    <property type="evidence" value="ECO:0007669"/>
    <property type="project" value="TreeGrafter"/>
</dbReference>
<feature type="compositionally biased region" description="Pro residues" evidence="1">
    <location>
        <begin position="111"/>
        <end position="121"/>
    </location>
</feature>
<feature type="compositionally biased region" description="Acidic residues" evidence="1">
    <location>
        <begin position="732"/>
        <end position="743"/>
    </location>
</feature>
<dbReference type="EMBL" id="CAJEUB010000001">
    <property type="protein sequence ID" value="CAD1845267.1"/>
    <property type="molecule type" value="Genomic_DNA"/>
</dbReference>
<name>A0A6V7QQU1_ANACO</name>
<proteinExistence type="predicted"/>
<gene>
    <name evidence="2" type="ORF">CB5_LOCUS28478</name>
</gene>
<evidence type="ECO:0000256" key="1">
    <source>
        <dbReference type="SAM" id="MobiDB-lite"/>
    </source>
</evidence>
<dbReference type="GO" id="GO:0005634">
    <property type="term" value="C:nucleus"/>
    <property type="evidence" value="ECO:0007669"/>
    <property type="project" value="InterPro"/>
</dbReference>
<dbReference type="PANTHER" id="PTHR13413:SF0">
    <property type="entry name" value="YLP MOTIF-CONTAINING PROTEIN 1"/>
    <property type="match status" value="1"/>
</dbReference>